<keyword evidence="3" id="KW-1185">Reference proteome</keyword>
<evidence type="ECO:0000259" key="1">
    <source>
        <dbReference type="Pfam" id="PF25335"/>
    </source>
</evidence>
<proteinExistence type="predicted"/>
<protein>
    <recommendedName>
        <fullName evidence="1">GRPD C-terminal domain-containing protein</fullName>
    </recommendedName>
</protein>
<gene>
    <name evidence="2" type="ORF">GOP47_0018609</name>
</gene>
<accession>A0A9D4UDW2</accession>
<evidence type="ECO:0000313" key="2">
    <source>
        <dbReference type="EMBL" id="KAI5065985.1"/>
    </source>
</evidence>
<dbReference type="InterPro" id="IPR057518">
    <property type="entry name" value="GRDP_C"/>
</dbReference>
<feature type="domain" description="GRPD C-terminal" evidence="1">
    <location>
        <begin position="39"/>
        <end position="150"/>
    </location>
</feature>
<dbReference type="Pfam" id="PF25335">
    <property type="entry name" value="GRDP_C"/>
    <property type="match status" value="1"/>
</dbReference>
<organism evidence="2 3">
    <name type="scientific">Adiantum capillus-veneris</name>
    <name type="common">Maidenhair fern</name>
    <dbReference type="NCBI Taxonomy" id="13818"/>
    <lineage>
        <taxon>Eukaryota</taxon>
        <taxon>Viridiplantae</taxon>
        <taxon>Streptophyta</taxon>
        <taxon>Embryophyta</taxon>
        <taxon>Tracheophyta</taxon>
        <taxon>Polypodiopsida</taxon>
        <taxon>Polypodiidae</taxon>
        <taxon>Polypodiales</taxon>
        <taxon>Pteridineae</taxon>
        <taxon>Pteridaceae</taxon>
        <taxon>Vittarioideae</taxon>
        <taxon>Adiantum</taxon>
    </lineage>
</organism>
<comment type="caution">
    <text evidence="2">The sequence shown here is derived from an EMBL/GenBank/DDBJ whole genome shotgun (WGS) entry which is preliminary data.</text>
</comment>
<dbReference type="OrthoDB" id="2684236at2759"/>
<dbReference type="EMBL" id="JABFUD020000018">
    <property type="protein sequence ID" value="KAI5065985.1"/>
    <property type="molecule type" value="Genomic_DNA"/>
</dbReference>
<dbReference type="AlphaFoldDB" id="A0A9D4UDW2"/>
<evidence type="ECO:0000313" key="3">
    <source>
        <dbReference type="Proteomes" id="UP000886520"/>
    </source>
</evidence>
<reference evidence="2" key="1">
    <citation type="submission" date="2021-01" db="EMBL/GenBank/DDBJ databases">
        <title>Adiantum capillus-veneris genome.</title>
        <authorList>
            <person name="Fang Y."/>
            <person name="Liao Q."/>
        </authorList>
    </citation>
    <scope>NUCLEOTIDE SEQUENCE</scope>
    <source>
        <strain evidence="2">H3</strain>
        <tissue evidence="2">Leaf</tissue>
    </source>
</reference>
<name>A0A9D4UDW2_ADICA</name>
<sequence length="152" mass="17666">MLVHQQYDQRQLPALPKQVSKIQYNLEEAAMRQSTFYYQTSTPEEKRCFHIHQGEWEYPNIYNTVGTTPAKIVASARQLILERDTSTILSMQRCWGFFDNSSRLAVLRAMADPMWNMRPLLEIHGSLSNQIHLLCGRKLDYEVIGTTDEEEG</sequence>
<dbReference type="Proteomes" id="UP000886520">
    <property type="component" value="Chromosome 18"/>
</dbReference>